<name>H6L7C2_SAPGL</name>
<dbReference type="RefSeq" id="WP_015694376.1">
    <property type="nucleotide sequence ID" value="NC_016940.1"/>
</dbReference>
<accession>H6L7C2</accession>
<dbReference type="EMBL" id="CP002831">
    <property type="protein sequence ID" value="AFC26794.1"/>
    <property type="molecule type" value="Genomic_DNA"/>
</dbReference>
<sequence>MQTEKERAAFMRNLQYKAYGLLAIKLVVIGLLFFYLDNDPWMNWLLLAYLLFSLFRTFQMLKKGKSLMGE</sequence>
<reference evidence="2 3" key="1">
    <citation type="journal article" date="2012" name="Stand. Genomic Sci.">
        <title>Complete genome sequencing and analysis of Saprospira grandis str. Lewin, a predatory marine bacterium.</title>
        <authorList>
            <person name="Saw J.H."/>
            <person name="Yuryev A."/>
            <person name="Kanbe M."/>
            <person name="Hou S."/>
            <person name="Young A.G."/>
            <person name="Aizawa S."/>
            <person name="Alam M."/>
        </authorList>
    </citation>
    <scope>NUCLEOTIDE SEQUENCE [LARGE SCALE GENOMIC DNA]</scope>
    <source>
        <strain evidence="2 3">Lewin</strain>
    </source>
</reference>
<dbReference type="HOGENOM" id="CLU_2755560_0_0_10"/>
<proteinExistence type="predicted"/>
<keyword evidence="3" id="KW-1185">Reference proteome</keyword>
<keyword evidence="1" id="KW-0472">Membrane</keyword>
<organism evidence="2 3">
    <name type="scientific">Saprospira grandis (strain Lewin)</name>
    <dbReference type="NCBI Taxonomy" id="984262"/>
    <lineage>
        <taxon>Bacteria</taxon>
        <taxon>Pseudomonadati</taxon>
        <taxon>Bacteroidota</taxon>
        <taxon>Saprospiria</taxon>
        <taxon>Saprospirales</taxon>
        <taxon>Saprospiraceae</taxon>
        <taxon>Saprospira</taxon>
    </lineage>
</organism>
<dbReference type="Proteomes" id="UP000007519">
    <property type="component" value="Chromosome"/>
</dbReference>
<keyword evidence="1" id="KW-0812">Transmembrane</keyword>
<feature type="transmembrane region" description="Helical" evidence="1">
    <location>
        <begin position="16"/>
        <end position="35"/>
    </location>
</feature>
<evidence type="ECO:0000313" key="3">
    <source>
        <dbReference type="Proteomes" id="UP000007519"/>
    </source>
</evidence>
<gene>
    <name evidence="2" type="ordered locus">SGRA_4079</name>
</gene>
<feature type="transmembrane region" description="Helical" evidence="1">
    <location>
        <begin position="41"/>
        <end position="58"/>
    </location>
</feature>
<dbReference type="KEGG" id="sgn:SGRA_4079"/>
<dbReference type="OrthoDB" id="9853785at2"/>
<dbReference type="AlphaFoldDB" id="H6L7C2"/>
<evidence type="ECO:0000313" key="2">
    <source>
        <dbReference type="EMBL" id="AFC26794.1"/>
    </source>
</evidence>
<keyword evidence="1" id="KW-1133">Transmembrane helix</keyword>
<evidence type="ECO:0000256" key="1">
    <source>
        <dbReference type="SAM" id="Phobius"/>
    </source>
</evidence>
<protein>
    <submittedName>
        <fullName evidence="2">Uncharacterized protein</fullName>
    </submittedName>
</protein>
<dbReference type="STRING" id="984262.SGRA_4079"/>